<protein>
    <submittedName>
        <fullName evidence="2">Helix-turn-helix domain protein</fullName>
    </submittedName>
</protein>
<name>A0A160NYJ6_STRLU</name>
<sequence>MKSPEAAVTPPATALRHERAADRSGRPEKDPPRAFSGRRMRIGADAGAALRADFGADFGADIGSVSGQR</sequence>
<evidence type="ECO:0000313" key="3">
    <source>
        <dbReference type="Proteomes" id="UP000217676"/>
    </source>
</evidence>
<reference evidence="2 3" key="1">
    <citation type="journal article" date="2016" name="Genome Announc.">
        <title>Complete Genome Sequence of Thiostrepton-Producing Streptomyces laurentii ATCC 31255.</title>
        <authorList>
            <person name="Doi K."/>
            <person name="Fujino Y."/>
            <person name="Nagayoshi Y."/>
            <person name="Ohshima T."/>
            <person name="Ogata S."/>
        </authorList>
    </citation>
    <scope>NUCLEOTIDE SEQUENCE [LARGE SCALE GENOMIC DNA]</scope>
    <source>
        <strain evidence="2 3">ATCC 31255</strain>
    </source>
</reference>
<dbReference type="Proteomes" id="UP000217676">
    <property type="component" value="Chromosome"/>
</dbReference>
<evidence type="ECO:0000313" key="2">
    <source>
        <dbReference type="EMBL" id="BAU83989.1"/>
    </source>
</evidence>
<keyword evidence="3" id="KW-1185">Reference proteome</keyword>
<dbReference type="AlphaFoldDB" id="A0A160NYJ6"/>
<proteinExistence type="predicted"/>
<evidence type="ECO:0000256" key="1">
    <source>
        <dbReference type="SAM" id="MobiDB-lite"/>
    </source>
</evidence>
<organism evidence="2 3">
    <name type="scientific">Streptomyces laurentii</name>
    <dbReference type="NCBI Taxonomy" id="39478"/>
    <lineage>
        <taxon>Bacteria</taxon>
        <taxon>Bacillati</taxon>
        <taxon>Actinomycetota</taxon>
        <taxon>Actinomycetes</taxon>
        <taxon>Kitasatosporales</taxon>
        <taxon>Streptomycetaceae</taxon>
        <taxon>Streptomyces</taxon>
    </lineage>
</organism>
<dbReference type="EMBL" id="AP017424">
    <property type="protein sequence ID" value="BAU83989.1"/>
    <property type="molecule type" value="Genomic_DNA"/>
</dbReference>
<gene>
    <name evidence="2" type="ORF">SLA_3075</name>
</gene>
<feature type="region of interest" description="Disordered" evidence="1">
    <location>
        <begin position="1"/>
        <end position="39"/>
    </location>
</feature>
<feature type="compositionally biased region" description="Basic and acidic residues" evidence="1">
    <location>
        <begin position="15"/>
        <end position="32"/>
    </location>
</feature>
<dbReference type="KEGG" id="slau:SLA_3075"/>
<accession>A0A160NYJ6</accession>